<feature type="compositionally biased region" description="Basic and acidic residues" evidence="1">
    <location>
        <begin position="39"/>
        <end position="54"/>
    </location>
</feature>
<reference evidence="2" key="1">
    <citation type="journal article" date="2012" name="J. Virol.">
        <title>Distinct evolutionary pressures underlie diversity in simian immunodeficiency virus and human immunodeficiency virus lineages.</title>
        <authorList>
            <person name="Fischer W."/>
            <person name="Apetrei C."/>
            <person name="Santiago M.L."/>
            <person name="Li Y."/>
            <person name="Gautam R."/>
            <person name="Pandrea I."/>
            <person name="Shaw G.M."/>
            <person name="Hahn B.H."/>
            <person name="Letvin N.L."/>
            <person name="Nabel G.J."/>
            <person name="Korber B.T."/>
        </authorList>
    </citation>
    <scope>NUCLEOTIDE SEQUENCE</scope>
    <source>
        <strain evidence="2">CFU233_F1</strain>
    </source>
</reference>
<evidence type="ECO:0000256" key="1">
    <source>
        <dbReference type="SAM" id="MobiDB-lite"/>
    </source>
</evidence>
<feature type="compositionally biased region" description="Polar residues" evidence="1">
    <location>
        <begin position="18"/>
        <end position="35"/>
    </location>
</feature>
<organism evidence="2">
    <name type="scientific">Simian immunodeficiency virus</name>
    <name type="common">SIV</name>
    <dbReference type="NCBI Taxonomy" id="11723"/>
    <lineage>
        <taxon>Viruses</taxon>
        <taxon>Riboviria</taxon>
        <taxon>Pararnavirae</taxon>
        <taxon>Artverviricota</taxon>
        <taxon>Revtraviricetes</taxon>
        <taxon>Ortervirales</taxon>
        <taxon>Retroviridae</taxon>
        <taxon>Orthoretrovirinae</taxon>
        <taxon>Lentivirus</taxon>
        <taxon>Lentivirus simimdef</taxon>
    </lineage>
</organism>
<proteinExistence type="predicted"/>
<reference evidence="2" key="2">
    <citation type="submission" date="2012-09" db="EMBL/GenBank/DDBJ databases">
        <authorList>
            <person name="Fischer W.M."/>
            <person name="Apetrei C."/>
            <person name="Santiago M.L."/>
            <person name="Li Y."/>
            <person name="Goutam R."/>
            <person name="Pandrea I."/>
            <person name="Shaw G.M."/>
            <person name="Hahn B.H."/>
            <person name="Letvin N.L."/>
            <person name="Nabel G.J."/>
            <person name="Korber B.T."/>
        </authorList>
    </citation>
    <scope>NUCLEOTIDE SEQUENCE</scope>
    <source>
        <strain evidence="2">CFU233_F1</strain>
    </source>
</reference>
<feature type="non-terminal residue" evidence="2">
    <location>
        <position position="54"/>
    </location>
</feature>
<organismHost>
    <name type="scientific">Pan troglodytes</name>
    <name type="common">Chimpanzee</name>
    <dbReference type="NCBI Taxonomy" id="9598"/>
</organismHost>
<dbReference type="EMBL" id="JX860411">
    <property type="protein sequence ID" value="AFV26116.1"/>
    <property type="molecule type" value="Genomic_DNA"/>
</dbReference>
<accession>K4MIR6</accession>
<sequence>FFRVWPMGKEAPQFPHGPSTSGANANSTPSRSSCRSVKGIHETGQETEREQRET</sequence>
<evidence type="ECO:0000313" key="2">
    <source>
        <dbReference type="EMBL" id="AFV26116.1"/>
    </source>
</evidence>
<protein>
    <submittedName>
        <fullName evidence="2">Pol protein</fullName>
    </submittedName>
</protein>
<feature type="non-terminal residue" evidence="2">
    <location>
        <position position="1"/>
    </location>
</feature>
<name>K4MIR6_SIV</name>
<feature type="region of interest" description="Disordered" evidence="1">
    <location>
        <begin position="1"/>
        <end position="54"/>
    </location>
</feature>
<organismHost>
    <name type="scientific">Cercopithecidae</name>
    <name type="common">Old World monkeys</name>
    <dbReference type="NCBI Taxonomy" id="9527"/>
</organismHost>